<gene>
    <name evidence="3" type="ORF">GN157_15110</name>
</gene>
<dbReference type="GO" id="GO:0000160">
    <property type="term" value="P:phosphorelay signal transduction system"/>
    <property type="evidence" value="ECO:0007669"/>
    <property type="project" value="InterPro"/>
</dbReference>
<keyword evidence="4" id="KW-1185">Reference proteome</keyword>
<dbReference type="SUPFAM" id="SSF52172">
    <property type="entry name" value="CheY-like"/>
    <property type="match status" value="1"/>
</dbReference>
<dbReference type="OrthoDB" id="7631574at2"/>
<protein>
    <submittedName>
        <fullName evidence="3">Response regulator</fullName>
    </submittedName>
</protein>
<sequence length="148" mass="17142">MLHTHLHIMLADDDEDDRLFFTEAFEEVKIKYTLTTFNDGVSLMNHLVVKENPLPDIIFLDLNMPRKSGMECLKEIRNSERLKNISVAIYSTSSSDHDVEQTFISGANVYIKKPSDFTELKKILSDVIHINWQYITDGLNKDSFILNF</sequence>
<feature type="domain" description="Response regulatory" evidence="2">
    <location>
        <begin position="7"/>
        <end position="128"/>
    </location>
</feature>
<organism evidence="3 4">
    <name type="scientific">Flavobacterium rakeshii</name>
    <dbReference type="NCBI Taxonomy" id="1038845"/>
    <lineage>
        <taxon>Bacteria</taxon>
        <taxon>Pseudomonadati</taxon>
        <taxon>Bacteroidota</taxon>
        <taxon>Flavobacteriia</taxon>
        <taxon>Flavobacteriales</taxon>
        <taxon>Flavobacteriaceae</taxon>
        <taxon>Flavobacterium</taxon>
    </lineage>
</organism>
<name>A0A6N8HH20_9FLAO</name>
<dbReference type="InterPro" id="IPR001789">
    <property type="entry name" value="Sig_transdc_resp-reg_receiver"/>
</dbReference>
<keyword evidence="1" id="KW-0597">Phosphoprotein</keyword>
<proteinExistence type="predicted"/>
<dbReference type="RefSeq" id="WP_157484338.1">
    <property type="nucleotide sequence ID" value="NZ_WOWP01000058.1"/>
</dbReference>
<dbReference type="AlphaFoldDB" id="A0A6N8HH20"/>
<dbReference type="PANTHER" id="PTHR44520">
    <property type="entry name" value="RESPONSE REGULATOR RCP1-RELATED"/>
    <property type="match status" value="1"/>
</dbReference>
<dbReference type="EMBL" id="WOWP01000058">
    <property type="protein sequence ID" value="MUV05045.1"/>
    <property type="molecule type" value="Genomic_DNA"/>
</dbReference>
<dbReference type="CDD" id="cd17557">
    <property type="entry name" value="REC_Rcp-like"/>
    <property type="match status" value="1"/>
</dbReference>
<reference evidence="3 4" key="1">
    <citation type="submission" date="2019-12" db="EMBL/GenBank/DDBJ databases">
        <authorList>
            <person name="Sun J.-Q."/>
        </authorList>
    </citation>
    <scope>NUCLEOTIDE SEQUENCE [LARGE SCALE GENOMIC DNA]</scope>
    <source>
        <strain evidence="3 4">JCM 17928</strain>
    </source>
</reference>
<evidence type="ECO:0000259" key="2">
    <source>
        <dbReference type="PROSITE" id="PS50110"/>
    </source>
</evidence>
<evidence type="ECO:0000256" key="1">
    <source>
        <dbReference type="PROSITE-ProRule" id="PRU00169"/>
    </source>
</evidence>
<dbReference type="Gene3D" id="3.40.50.2300">
    <property type="match status" value="1"/>
</dbReference>
<evidence type="ECO:0000313" key="4">
    <source>
        <dbReference type="Proteomes" id="UP000433945"/>
    </source>
</evidence>
<dbReference type="InterPro" id="IPR052893">
    <property type="entry name" value="TCS_response_regulator"/>
</dbReference>
<dbReference type="SMART" id="SM00448">
    <property type="entry name" value="REC"/>
    <property type="match status" value="1"/>
</dbReference>
<dbReference type="Proteomes" id="UP000433945">
    <property type="component" value="Unassembled WGS sequence"/>
</dbReference>
<dbReference type="InterPro" id="IPR011006">
    <property type="entry name" value="CheY-like_superfamily"/>
</dbReference>
<feature type="modified residue" description="4-aspartylphosphate" evidence="1">
    <location>
        <position position="61"/>
    </location>
</feature>
<accession>A0A6N8HH20</accession>
<dbReference type="Pfam" id="PF00072">
    <property type="entry name" value="Response_reg"/>
    <property type="match status" value="1"/>
</dbReference>
<comment type="caution">
    <text evidence="3">The sequence shown here is derived from an EMBL/GenBank/DDBJ whole genome shotgun (WGS) entry which is preliminary data.</text>
</comment>
<evidence type="ECO:0000313" key="3">
    <source>
        <dbReference type="EMBL" id="MUV05045.1"/>
    </source>
</evidence>
<dbReference type="PANTHER" id="PTHR44520:SF2">
    <property type="entry name" value="RESPONSE REGULATOR RCP1"/>
    <property type="match status" value="1"/>
</dbReference>
<dbReference type="PROSITE" id="PS50110">
    <property type="entry name" value="RESPONSE_REGULATORY"/>
    <property type="match status" value="1"/>
</dbReference>